<gene>
    <name evidence="2" type="ORF">CcCBS67573_g10509</name>
</gene>
<evidence type="ECO:0000313" key="2">
    <source>
        <dbReference type="EMBL" id="TPX42459.1"/>
    </source>
</evidence>
<dbReference type="CDD" id="cd09272">
    <property type="entry name" value="RNase_HI_RT_Ty1"/>
    <property type="match status" value="1"/>
</dbReference>
<dbReference type="AlphaFoldDB" id="A0A507CTI2"/>
<reference evidence="2 3" key="1">
    <citation type="journal article" date="2019" name="Sci. Rep.">
        <title>Comparative genomics of chytrid fungi reveal insights into the obligate biotrophic and pathogenic lifestyle of Synchytrium endobioticum.</title>
        <authorList>
            <person name="van de Vossenberg B.T.L.H."/>
            <person name="Warris S."/>
            <person name="Nguyen H.D.T."/>
            <person name="van Gent-Pelzer M.P.E."/>
            <person name="Joly D.L."/>
            <person name="van de Geest H.C."/>
            <person name="Bonants P.J.M."/>
            <person name="Smith D.S."/>
            <person name="Levesque C.A."/>
            <person name="van der Lee T.A.J."/>
        </authorList>
    </citation>
    <scope>NUCLEOTIDE SEQUENCE [LARGE SCALE GENOMIC DNA]</scope>
    <source>
        <strain evidence="2 3">CBS 675.73</strain>
    </source>
</reference>
<organism evidence="2 3">
    <name type="scientific">Chytriomyces confervae</name>
    <dbReference type="NCBI Taxonomy" id="246404"/>
    <lineage>
        <taxon>Eukaryota</taxon>
        <taxon>Fungi</taxon>
        <taxon>Fungi incertae sedis</taxon>
        <taxon>Chytridiomycota</taxon>
        <taxon>Chytridiomycota incertae sedis</taxon>
        <taxon>Chytridiomycetes</taxon>
        <taxon>Chytridiales</taxon>
        <taxon>Chytriomycetaceae</taxon>
        <taxon>Chytriomyces</taxon>
    </lineage>
</organism>
<dbReference type="InterPro" id="IPR043502">
    <property type="entry name" value="DNA/RNA_pol_sf"/>
</dbReference>
<protein>
    <submittedName>
        <fullName evidence="2">DNA-directed DNA polymerase</fullName>
    </submittedName>
</protein>
<dbReference type="SUPFAM" id="SSF56672">
    <property type="entry name" value="DNA/RNA polymerases"/>
    <property type="match status" value="1"/>
</dbReference>
<accession>A0A507CTI2</accession>
<evidence type="ECO:0000313" key="3">
    <source>
        <dbReference type="Proteomes" id="UP000320333"/>
    </source>
</evidence>
<keyword evidence="2" id="KW-0239">DNA-directed DNA polymerase</keyword>
<keyword evidence="3" id="KW-1185">Reference proteome</keyword>
<keyword evidence="2" id="KW-0808">Transferase</keyword>
<dbReference type="EMBL" id="QEAP01001638">
    <property type="protein sequence ID" value="TPX42459.1"/>
    <property type="molecule type" value="Genomic_DNA"/>
</dbReference>
<dbReference type="PANTHER" id="PTHR11439">
    <property type="entry name" value="GAG-POL-RELATED RETROTRANSPOSON"/>
    <property type="match status" value="1"/>
</dbReference>
<dbReference type="PANTHER" id="PTHR11439:SF463">
    <property type="entry name" value="REVERSE TRANSCRIPTASE TY1_COPIA-TYPE DOMAIN-CONTAINING PROTEIN"/>
    <property type="match status" value="1"/>
</dbReference>
<comment type="caution">
    <text evidence="2">The sequence shown here is derived from an EMBL/GenBank/DDBJ whole genome shotgun (WGS) entry which is preliminary data.</text>
</comment>
<dbReference type="GO" id="GO:0003887">
    <property type="term" value="F:DNA-directed DNA polymerase activity"/>
    <property type="evidence" value="ECO:0007669"/>
    <property type="project" value="UniProtKB-KW"/>
</dbReference>
<proteinExistence type="predicted"/>
<dbReference type="STRING" id="246404.A0A507CTI2"/>
<feature type="region of interest" description="Disordered" evidence="1">
    <location>
        <begin position="72"/>
        <end position="102"/>
    </location>
</feature>
<feature type="non-terminal residue" evidence="2">
    <location>
        <position position="1"/>
    </location>
</feature>
<keyword evidence="2" id="KW-0548">Nucleotidyltransferase</keyword>
<name>A0A507CTI2_9FUNG</name>
<evidence type="ECO:0000256" key="1">
    <source>
        <dbReference type="SAM" id="MobiDB-lite"/>
    </source>
</evidence>
<dbReference type="OrthoDB" id="3344688at2759"/>
<dbReference type="Proteomes" id="UP000320333">
    <property type="component" value="Unassembled WGS sequence"/>
</dbReference>
<sequence length="470" mass="53356">DLNNDDNDNDDDATSCVSETLSDFSDIISDDEENQLSDVEQTPDEIHISEETQHELNTWNIKAVLISKSKPTQARKLTHVKDHRSPNLYPSPMDTPPSGSISVKDIPPAPTTRKQMMVHPYKDYFIGAEQTELNAMHAKGRDKQTQSFMLVYVDDLIIMALTKGEVEQIKTQLKQSFSIKDMGIAGDTSSPAPTPMVVNWEHDNDSPKLTPEKEKQYHSVVMKLSYLATQTRPDLSFTVNTLAQHQLDCREHDWKALLRALRYLKGTHDLGLYYRPECNPIATLHTSDKDFLDDFKWFYPHAHADASYAQEAGRKSRSGHVFLMAGAAVTWYCKKQPVVALSSTEAEYYSLSEAVKEALWIRQMLREVDFPLNDATVVHQDNLSTMAIALNPIQHQRVKHMDVKVHFLRDHLDKEDVTMVHCPTEDMVADMLTKALPPLPHRKFTNLIGLRSLADLQGTSNSSFANDRHF</sequence>